<protein>
    <submittedName>
        <fullName evidence="2">Uncharacterized protein</fullName>
    </submittedName>
</protein>
<gene>
    <name evidence="3" type="ORF">HU737_005945</name>
    <name evidence="2" type="ORF">HU737_21280</name>
</gene>
<proteinExistence type="predicted"/>
<feature type="transmembrane region" description="Helical" evidence="1">
    <location>
        <begin position="60"/>
        <end position="77"/>
    </location>
</feature>
<evidence type="ECO:0000313" key="2">
    <source>
        <dbReference type="EMBL" id="MBC3443235.1"/>
    </source>
</evidence>
<evidence type="ECO:0000313" key="3">
    <source>
        <dbReference type="EMBL" id="MBV4535516.1"/>
    </source>
</evidence>
<organism evidence="2">
    <name type="scientific">Pseudomonas urmiensis</name>
    <dbReference type="NCBI Taxonomy" id="2745493"/>
    <lineage>
        <taxon>Bacteria</taxon>
        <taxon>Pseudomonadati</taxon>
        <taxon>Pseudomonadota</taxon>
        <taxon>Gammaproteobacteria</taxon>
        <taxon>Pseudomonadales</taxon>
        <taxon>Pseudomonadaceae</taxon>
        <taxon>Pseudomonas</taxon>
    </lineage>
</organism>
<dbReference type="EMBL" id="JABWRE010000021">
    <property type="protein sequence ID" value="MBC3443235.1"/>
    <property type="molecule type" value="Genomic_DNA"/>
</dbReference>
<feature type="transmembrane region" description="Helical" evidence="1">
    <location>
        <begin position="20"/>
        <end position="48"/>
    </location>
</feature>
<keyword evidence="1" id="KW-0812">Transmembrane</keyword>
<keyword evidence="1" id="KW-0472">Membrane</keyword>
<dbReference type="EMBL" id="JABWRE020000001">
    <property type="protein sequence ID" value="MBV4535516.1"/>
    <property type="molecule type" value="Genomic_DNA"/>
</dbReference>
<evidence type="ECO:0000256" key="1">
    <source>
        <dbReference type="SAM" id="Phobius"/>
    </source>
</evidence>
<dbReference type="RefSeq" id="WP_186556735.1">
    <property type="nucleotide sequence ID" value="NZ_JABWRE020000001.1"/>
</dbReference>
<reference evidence="2" key="1">
    <citation type="journal article" date="2020" name="Microorganisms">
        <title>Reliable Identification of Environmental Pseudomonas Isolates Using the rpoD Gene.</title>
        <authorList>
            <consortium name="The Broad Institute Genome Sequencing Platform"/>
            <person name="Girard L."/>
            <person name="Lood C."/>
            <person name="Rokni-Zadeh H."/>
            <person name="van Noort V."/>
            <person name="Lavigne R."/>
            <person name="De Mot R."/>
        </authorList>
    </citation>
    <scope>NUCLEOTIDE SEQUENCE</scope>
    <source>
        <strain evidence="2">SWRI10</strain>
    </source>
</reference>
<keyword evidence="1" id="KW-1133">Transmembrane helix</keyword>
<dbReference type="AlphaFoldDB" id="A0A923G336"/>
<name>A0A923G336_9PSED</name>
<reference evidence="2" key="2">
    <citation type="submission" date="2020-07" db="EMBL/GenBank/DDBJ databases">
        <authorList>
            <person name="Lood C."/>
            <person name="Girard L."/>
        </authorList>
    </citation>
    <scope>NUCLEOTIDE SEQUENCE</scope>
    <source>
        <strain evidence="2">SWRI10</strain>
    </source>
</reference>
<reference evidence="3" key="3">
    <citation type="submission" date="2021-06" db="EMBL/GenBank/DDBJ databases">
        <title>Updating the genus Pseudomonas: Description of 43 new species and partition of the Pseudomonas putida group.</title>
        <authorList>
            <person name="Girard L."/>
            <person name="Lood C."/>
            <person name="Vandamme P."/>
            <person name="Rokni-Zadeh H."/>
            <person name="Van Noort V."/>
            <person name="Hofte M."/>
            <person name="Lavigne R."/>
            <person name="De Mot R."/>
        </authorList>
    </citation>
    <scope>NUCLEOTIDE SEQUENCE</scope>
    <source>
        <strain evidence="3">SWRI10</strain>
    </source>
</reference>
<accession>A0A923G336</accession>
<comment type="caution">
    <text evidence="2">The sequence shown here is derived from an EMBL/GenBank/DDBJ whole genome shotgun (WGS) entry which is preliminary data.</text>
</comment>
<dbReference type="Proteomes" id="UP000599879">
    <property type="component" value="Unassembled WGS sequence"/>
</dbReference>
<sequence>MSADLSSVPSPSVVRPKLFWRIVFAQVFVIAAFLYFSLLCLGGYLLMIGFDAEHTVQQRGLAIAAGGGVVLACLWLLRVTMPHRLSPVLVERET</sequence>